<reference evidence="2" key="1">
    <citation type="submission" date="2020-10" db="EMBL/GenBank/DDBJ databases">
        <title>Unveiling of a novel bifunctional photoreceptor, Dualchrome1, isolated from a cosmopolitan green alga.</title>
        <authorList>
            <person name="Suzuki S."/>
            <person name="Kawachi M."/>
        </authorList>
    </citation>
    <scope>NUCLEOTIDE SEQUENCE</scope>
    <source>
        <strain evidence="2">NIES 2893</strain>
    </source>
</reference>
<name>A0A830H619_9CHLO</name>
<organism evidence="2 3">
    <name type="scientific">Pycnococcus provasolii</name>
    <dbReference type="NCBI Taxonomy" id="41880"/>
    <lineage>
        <taxon>Eukaryota</taxon>
        <taxon>Viridiplantae</taxon>
        <taxon>Chlorophyta</taxon>
        <taxon>Pseudoscourfieldiophyceae</taxon>
        <taxon>Pseudoscourfieldiales</taxon>
        <taxon>Pycnococcaceae</taxon>
        <taxon>Pycnococcus</taxon>
    </lineage>
</organism>
<dbReference type="PANTHER" id="PTHR42886">
    <property type="entry name" value="RE40534P-RELATED"/>
    <property type="match status" value="1"/>
</dbReference>
<proteinExistence type="predicted"/>
<dbReference type="Proteomes" id="UP000660262">
    <property type="component" value="Unassembled WGS sequence"/>
</dbReference>
<sequence length="312" mass="33130">MQVIADGGVVASSTFTPPHDKTIKLEIISQKSANDDAGRTGVQIVLVHGSYHGAWCWKDTFMPYLSARGFDVCALSLRGHGTSTVPVDEETGERAKVAGSLQTHADDVRTFLESLGDDKQVVVVGHSFGGLIVQQVLADQSTNGGPSNVVGAVLACSVPPSGNQAMVGRIFKAAPWLSVKITYAMITDAFKKDANLMQDIFFRGPGSLPDTESLRILERLQEVQIRMLDVAALPNDLPVKTPKSAASGNWPPVLVLGAEQDSIVDSDGLRETADAFCTAPLTLAGIGHDVMLDAGWETAAEATADFITKRTV</sequence>
<evidence type="ECO:0000259" key="1">
    <source>
        <dbReference type="Pfam" id="PF12697"/>
    </source>
</evidence>
<dbReference type="GO" id="GO:0052689">
    <property type="term" value="F:carboxylic ester hydrolase activity"/>
    <property type="evidence" value="ECO:0007669"/>
    <property type="project" value="TreeGrafter"/>
</dbReference>
<dbReference type="Pfam" id="PF12697">
    <property type="entry name" value="Abhydrolase_6"/>
    <property type="match status" value="1"/>
</dbReference>
<protein>
    <recommendedName>
        <fullName evidence="1">AB hydrolase-1 domain-containing protein</fullName>
    </recommendedName>
</protein>
<dbReference type="InterPro" id="IPR029058">
    <property type="entry name" value="AB_hydrolase_fold"/>
</dbReference>
<accession>A0A830H619</accession>
<dbReference type="GO" id="GO:0006654">
    <property type="term" value="P:phosphatidic acid biosynthetic process"/>
    <property type="evidence" value="ECO:0007669"/>
    <property type="project" value="TreeGrafter"/>
</dbReference>
<dbReference type="GO" id="GO:0055088">
    <property type="term" value="P:lipid homeostasis"/>
    <property type="evidence" value="ECO:0007669"/>
    <property type="project" value="TreeGrafter"/>
</dbReference>
<dbReference type="Gene3D" id="3.40.50.1820">
    <property type="entry name" value="alpha/beta hydrolase"/>
    <property type="match status" value="1"/>
</dbReference>
<gene>
    <name evidence="2" type="ORF">PPROV_000125200</name>
</gene>
<evidence type="ECO:0000313" key="2">
    <source>
        <dbReference type="EMBL" id="GHP02495.1"/>
    </source>
</evidence>
<dbReference type="GO" id="GO:0042171">
    <property type="term" value="F:lysophosphatidic acid acyltransferase activity"/>
    <property type="evidence" value="ECO:0007669"/>
    <property type="project" value="TreeGrafter"/>
</dbReference>
<dbReference type="EMBL" id="BNJQ01000003">
    <property type="protein sequence ID" value="GHP02495.1"/>
    <property type="molecule type" value="Genomic_DNA"/>
</dbReference>
<dbReference type="PANTHER" id="PTHR42886:SF42">
    <property type="entry name" value="ALPHA_BETA-HYDROLASES SUPERFAMILY PROTEIN"/>
    <property type="match status" value="1"/>
</dbReference>
<comment type="caution">
    <text evidence="2">The sequence shown here is derived from an EMBL/GenBank/DDBJ whole genome shotgun (WGS) entry which is preliminary data.</text>
</comment>
<keyword evidence="3" id="KW-1185">Reference proteome</keyword>
<evidence type="ECO:0000313" key="3">
    <source>
        <dbReference type="Proteomes" id="UP000660262"/>
    </source>
</evidence>
<feature type="domain" description="AB hydrolase-1" evidence="1">
    <location>
        <begin position="44"/>
        <end position="294"/>
    </location>
</feature>
<dbReference type="AlphaFoldDB" id="A0A830H619"/>
<dbReference type="SUPFAM" id="SSF53474">
    <property type="entry name" value="alpha/beta-Hydrolases"/>
    <property type="match status" value="1"/>
</dbReference>
<dbReference type="InterPro" id="IPR000073">
    <property type="entry name" value="AB_hydrolase_1"/>
</dbReference>
<dbReference type="OrthoDB" id="8119704at2759"/>